<feature type="domain" description="ABC transmembrane type-1" evidence="9">
    <location>
        <begin position="111"/>
        <end position="327"/>
    </location>
</feature>
<feature type="transmembrane region" description="Helical" evidence="7">
    <location>
        <begin position="306"/>
        <end position="328"/>
    </location>
</feature>
<evidence type="ECO:0000313" key="11">
    <source>
        <dbReference type="Proteomes" id="UP000244893"/>
    </source>
</evidence>
<name>A0A2V1HTS3_9MICO</name>
<protein>
    <submittedName>
        <fullName evidence="10">Sugar ABC transporter permease</fullName>
    </submittedName>
</protein>
<dbReference type="OrthoDB" id="34224at2"/>
<evidence type="ECO:0000313" key="10">
    <source>
        <dbReference type="EMBL" id="PVZ96006.1"/>
    </source>
</evidence>
<dbReference type="AlphaFoldDB" id="A0A2V1HTS3"/>
<dbReference type="PROSITE" id="PS50928">
    <property type="entry name" value="ABC_TM1"/>
    <property type="match status" value="1"/>
</dbReference>
<dbReference type="EMBL" id="QEOP01000001">
    <property type="protein sequence ID" value="PVZ96006.1"/>
    <property type="molecule type" value="Genomic_DNA"/>
</dbReference>
<organism evidence="10 11">
    <name type="scientific">Amnibacterium flavum</name>
    <dbReference type="NCBI Taxonomy" id="2173173"/>
    <lineage>
        <taxon>Bacteria</taxon>
        <taxon>Bacillati</taxon>
        <taxon>Actinomycetota</taxon>
        <taxon>Actinomycetes</taxon>
        <taxon>Micrococcales</taxon>
        <taxon>Microbacteriaceae</taxon>
        <taxon>Amnibacterium</taxon>
    </lineage>
</organism>
<evidence type="ECO:0000256" key="1">
    <source>
        <dbReference type="ARBA" id="ARBA00004651"/>
    </source>
</evidence>
<dbReference type="InterPro" id="IPR000515">
    <property type="entry name" value="MetI-like"/>
</dbReference>
<feature type="transmembrane region" description="Helical" evidence="7">
    <location>
        <begin position="200"/>
        <end position="223"/>
    </location>
</feature>
<dbReference type="PANTHER" id="PTHR43005:SF1">
    <property type="entry name" value="SPERMIDINE_PUTRESCINE TRANSPORT SYSTEM PERMEASE PROTEIN"/>
    <property type="match status" value="1"/>
</dbReference>
<feature type="transmembrane region" description="Helical" evidence="7">
    <location>
        <begin position="148"/>
        <end position="171"/>
    </location>
</feature>
<evidence type="ECO:0000256" key="2">
    <source>
        <dbReference type="ARBA" id="ARBA00022448"/>
    </source>
</evidence>
<dbReference type="Gene3D" id="1.10.3720.10">
    <property type="entry name" value="MetI-like"/>
    <property type="match status" value="1"/>
</dbReference>
<feature type="region of interest" description="Disordered" evidence="8">
    <location>
        <begin position="1"/>
        <end position="32"/>
    </location>
</feature>
<keyword evidence="11" id="KW-1185">Reference proteome</keyword>
<proteinExistence type="inferred from homology"/>
<feature type="transmembrane region" description="Helical" evidence="7">
    <location>
        <begin position="115"/>
        <end position="136"/>
    </location>
</feature>
<dbReference type="RefSeq" id="WP_116755740.1">
    <property type="nucleotide sequence ID" value="NZ_JBHUEX010000001.1"/>
</dbReference>
<dbReference type="CDD" id="cd06261">
    <property type="entry name" value="TM_PBP2"/>
    <property type="match status" value="1"/>
</dbReference>
<dbReference type="PANTHER" id="PTHR43005">
    <property type="entry name" value="BLR7065 PROTEIN"/>
    <property type="match status" value="1"/>
</dbReference>
<evidence type="ECO:0000256" key="4">
    <source>
        <dbReference type="ARBA" id="ARBA00022692"/>
    </source>
</evidence>
<evidence type="ECO:0000256" key="5">
    <source>
        <dbReference type="ARBA" id="ARBA00022989"/>
    </source>
</evidence>
<feature type="compositionally biased region" description="Polar residues" evidence="8">
    <location>
        <begin position="19"/>
        <end position="29"/>
    </location>
</feature>
<evidence type="ECO:0000256" key="7">
    <source>
        <dbReference type="RuleBase" id="RU363032"/>
    </source>
</evidence>
<keyword evidence="4 7" id="KW-0812">Transmembrane</keyword>
<dbReference type="GO" id="GO:0055085">
    <property type="term" value="P:transmembrane transport"/>
    <property type="evidence" value="ECO:0007669"/>
    <property type="project" value="InterPro"/>
</dbReference>
<evidence type="ECO:0000256" key="8">
    <source>
        <dbReference type="SAM" id="MobiDB-lite"/>
    </source>
</evidence>
<accession>A0A2V1HTS3</accession>
<feature type="transmembrane region" description="Helical" evidence="7">
    <location>
        <begin position="263"/>
        <end position="286"/>
    </location>
</feature>
<dbReference type="Proteomes" id="UP000244893">
    <property type="component" value="Unassembled WGS sequence"/>
</dbReference>
<feature type="transmembrane region" description="Helical" evidence="7">
    <location>
        <begin position="54"/>
        <end position="81"/>
    </location>
</feature>
<dbReference type="InterPro" id="IPR035906">
    <property type="entry name" value="MetI-like_sf"/>
</dbReference>
<dbReference type="GO" id="GO:0005886">
    <property type="term" value="C:plasma membrane"/>
    <property type="evidence" value="ECO:0007669"/>
    <property type="project" value="UniProtKB-SubCell"/>
</dbReference>
<reference evidence="10 11" key="1">
    <citation type="submission" date="2018-05" db="EMBL/GenBank/DDBJ databases">
        <title>Amnibacterium sp. M8JJ-5, whole genome shotgun sequence.</title>
        <authorList>
            <person name="Tuo L."/>
        </authorList>
    </citation>
    <scope>NUCLEOTIDE SEQUENCE [LARGE SCALE GENOMIC DNA]</scope>
    <source>
        <strain evidence="10 11">M8JJ-5</strain>
    </source>
</reference>
<keyword evidence="6 7" id="KW-0472">Membrane</keyword>
<comment type="caution">
    <text evidence="10">The sequence shown here is derived from an EMBL/GenBank/DDBJ whole genome shotgun (WGS) entry which is preliminary data.</text>
</comment>
<dbReference type="Pfam" id="PF00528">
    <property type="entry name" value="BPD_transp_1"/>
    <property type="match status" value="1"/>
</dbReference>
<gene>
    <name evidence="10" type="ORF">DDQ50_06035</name>
</gene>
<keyword evidence="5 7" id="KW-1133">Transmembrane helix</keyword>
<keyword evidence="2 7" id="KW-0813">Transport</keyword>
<comment type="subcellular location">
    <subcellularLocation>
        <location evidence="1 7">Cell membrane</location>
        <topology evidence="1 7">Multi-pass membrane protein</topology>
    </subcellularLocation>
</comment>
<keyword evidence="3" id="KW-1003">Cell membrane</keyword>
<evidence type="ECO:0000256" key="3">
    <source>
        <dbReference type="ARBA" id="ARBA00022475"/>
    </source>
</evidence>
<evidence type="ECO:0000256" key="6">
    <source>
        <dbReference type="ARBA" id="ARBA00023136"/>
    </source>
</evidence>
<comment type="similarity">
    <text evidence="7">Belongs to the binding-protein-dependent transport system permease family.</text>
</comment>
<dbReference type="SUPFAM" id="SSF161098">
    <property type="entry name" value="MetI-like"/>
    <property type="match status" value="1"/>
</dbReference>
<sequence length="335" mass="36513">MSITSKGPRRDASRGGAPTPQTTESQTGASLPVFVNKTPNRARWNDAKKKGEPFAFLAPVIVLIGVLMVLPIGIVIGYSLFDNVITNKNPELVGVDNYIEVLTNPTFIAATGNTLVFTGASVVAHLVLGLAFAMLLNTNLLGRFSKAIFRTIFVLPWLFTVAIIAVLWRLLLNPSGVVNFLLSGVGLADQGTEWLSSPELALATVTFINIWAGYPFFMISLLAGLQGIPGELYEAATVDGASWWQRFISVTIPQLRPIIISMLLLDLIWTSQQFALIWLTTGGGPINVTEMLSTFTYKLAFSRYEFALASTSAVIILALSGILAFFYVRHQRARD</sequence>
<evidence type="ECO:0000259" key="9">
    <source>
        <dbReference type="PROSITE" id="PS50928"/>
    </source>
</evidence>